<keyword evidence="2" id="KW-1185">Reference proteome</keyword>
<evidence type="ECO:0000313" key="2">
    <source>
        <dbReference type="Proteomes" id="UP000242258"/>
    </source>
</evidence>
<proteinExistence type="predicted"/>
<organism evidence="1 2">
    <name type="scientific">Rheinheimera salexigens</name>
    <dbReference type="NCBI Taxonomy" id="1628148"/>
    <lineage>
        <taxon>Bacteria</taxon>
        <taxon>Pseudomonadati</taxon>
        <taxon>Pseudomonadota</taxon>
        <taxon>Gammaproteobacteria</taxon>
        <taxon>Chromatiales</taxon>
        <taxon>Chromatiaceae</taxon>
        <taxon>Rheinheimera</taxon>
    </lineage>
</organism>
<sequence length="211" mass="23856">METYLLARDLNGVPIGRHQFFVILTGDEQQTFRLRHSSQTLSSRNLGSQFGLVLGAQNIASVNSKKHKFNRLTFVPFNKADLSCAVEFFSGQPSVLSQQFGYKQTEGVRIKPRNGFTEHQLAQSILSSIDHYIVNERNEPIAYPPPWFGKNSNSWTNSILDIVPADLPTDVKTRRKITDFQGADAAHDVRIHQMYFKGLCQPCAVQNPAYR</sequence>
<reference evidence="2" key="1">
    <citation type="submission" date="2016-09" db="EMBL/GenBank/DDBJ databases">
        <authorList>
            <person name="Wan X."/>
            <person name="Hou S."/>
        </authorList>
    </citation>
    <scope>NUCLEOTIDE SEQUENCE [LARGE SCALE GENOMIC DNA]</scope>
    <source>
        <strain evidence="2">KH87</strain>
    </source>
</reference>
<evidence type="ECO:0000313" key="1">
    <source>
        <dbReference type="EMBL" id="OEY68923.1"/>
    </source>
</evidence>
<protein>
    <submittedName>
        <fullName evidence="1">Uncharacterized protein</fullName>
    </submittedName>
</protein>
<dbReference type="Proteomes" id="UP000242258">
    <property type="component" value="Unassembled WGS sequence"/>
</dbReference>
<dbReference type="OrthoDB" id="7058122at2"/>
<accession>A0A1E7Q4C3</accession>
<dbReference type="RefSeq" id="WP_070048489.1">
    <property type="nucleotide sequence ID" value="NZ_CBCSDO010000003.1"/>
</dbReference>
<dbReference type="STRING" id="1628148.BI198_04590"/>
<dbReference type="EMBL" id="MKEK01000001">
    <property type="protein sequence ID" value="OEY68923.1"/>
    <property type="molecule type" value="Genomic_DNA"/>
</dbReference>
<dbReference type="AlphaFoldDB" id="A0A1E7Q4C3"/>
<name>A0A1E7Q4C3_9GAMM</name>
<gene>
    <name evidence="1" type="ORF">BI198_04590</name>
</gene>
<comment type="caution">
    <text evidence="1">The sequence shown here is derived from an EMBL/GenBank/DDBJ whole genome shotgun (WGS) entry which is preliminary data.</text>
</comment>